<dbReference type="InterPro" id="IPR058582">
    <property type="entry name" value="KH_NusA_2nd"/>
</dbReference>
<evidence type="ECO:0000256" key="1">
    <source>
        <dbReference type="ARBA" id="ARBA00022472"/>
    </source>
</evidence>
<dbReference type="SUPFAM" id="SSF50249">
    <property type="entry name" value="Nucleic acid-binding proteins"/>
    <property type="match status" value="1"/>
</dbReference>
<proteinExistence type="predicted"/>
<evidence type="ECO:0000256" key="5">
    <source>
        <dbReference type="ARBA" id="ARBA00023015"/>
    </source>
</evidence>
<dbReference type="EMBL" id="BART01027865">
    <property type="protein sequence ID" value="GAG98233.1"/>
    <property type="molecule type" value="Genomic_DNA"/>
</dbReference>
<dbReference type="SUPFAM" id="SSF54814">
    <property type="entry name" value="Prokaryotic type KH domain (KH-domain type II)"/>
    <property type="match status" value="2"/>
</dbReference>
<keyword evidence="1" id="KW-0806">Transcription termination</keyword>
<organism evidence="8">
    <name type="scientific">marine sediment metagenome</name>
    <dbReference type="NCBI Taxonomy" id="412755"/>
    <lineage>
        <taxon>unclassified sequences</taxon>
        <taxon>metagenomes</taxon>
        <taxon>ecological metagenomes</taxon>
    </lineage>
</organism>
<dbReference type="GO" id="GO:0005829">
    <property type="term" value="C:cytosol"/>
    <property type="evidence" value="ECO:0007669"/>
    <property type="project" value="TreeGrafter"/>
</dbReference>
<dbReference type="Pfam" id="PF26594">
    <property type="entry name" value="KH_NusA_2nd"/>
    <property type="match status" value="1"/>
</dbReference>
<sequence>TRFTLVDLGKVEALLPPYEQVPRERYKHGERIKCYIADVRKTTKGPQVIVSRTHTGLIRKLFELEVPEIYEGIVEIKSVAREAGYRTKIAVSSNEKNVDPVGACVGPKGSRVKMVVDELGGEKIDIIEYSDDIVTFIKNALSPARVLKVLTDEDKKFALIIVSSDQLSLAIGREGQNARLAAKLTGWKVDIKSEKQFEEELDEAREERLKSKGEDI</sequence>
<keyword evidence="2" id="KW-0963">Cytoplasm</keyword>
<dbReference type="Pfam" id="PF13184">
    <property type="entry name" value="KH_NusA_1st"/>
    <property type="match status" value="1"/>
</dbReference>
<feature type="non-terminal residue" evidence="8">
    <location>
        <position position="1"/>
    </location>
</feature>
<dbReference type="SMART" id="SM00322">
    <property type="entry name" value="KH"/>
    <property type="match status" value="2"/>
</dbReference>
<gene>
    <name evidence="8" type="ORF">S01H4_49282</name>
</gene>
<dbReference type="PANTHER" id="PTHR22648:SF0">
    <property type="entry name" value="TRANSCRIPTION TERMINATION_ANTITERMINATION PROTEIN NUSA"/>
    <property type="match status" value="1"/>
</dbReference>
<dbReference type="FunFam" id="3.30.300.20:FF:000002">
    <property type="entry name" value="Transcription termination/antitermination protein NusA"/>
    <property type="match status" value="1"/>
</dbReference>
<dbReference type="InterPro" id="IPR015946">
    <property type="entry name" value="KH_dom-like_a/b"/>
</dbReference>
<dbReference type="InterPro" id="IPR012340">
    <property type="entry name" value="NA-bd_OB-fold"/>
</dbReference>
<reference evidence="8" key="1">
    <citation type="journal article" date="2014" name="Front. Microbiol.">
        <title>High frequency of phylogenetically diverse reductive dehalogenase-homologous genes in deep subseafloor sedimentary metagenomes.</title>
        <authorList>
            <person name="Kawai M."/>
            <person name="Futagami T."/>
            <person name="Toyoda A."/>
            <person name="Takaki Y."/>
            <person name="Nishi S."/>
            <person name="Hori S."/>
            <person name="Arai W."/>
            <person name="Tsubouchi T."/>
            <person name="Morono Y."/>
            <person name="Uchiyama I."/>
            <person name="Ito T."/>
            <person name="Fujiyama A."/>
            <person name="Inagaki F."/>
            <person name="Takami H."/>
        </authorList>
    </citation>
    <scope>NUCLEOTIDE SEQUENCE</scope>
    <source>
        <strain evidence="8">Expedition CK06-06</strain>
    </source>
</reference>
<feature type="domain" description="K Homology" evidence="7">
    <location>
        <begin position="160"/>
        <end position="213"/>
    </location>
</feature>
<name>X1CQ12_9ZZZZ</name>
<dbReference type="Gene3D" id="2.40.50.140">
    <property type="entry name" value="Nucleic acid-binding proteins"/>
    <property type="match status" value="1"/>
</dbReference>
<keyword evidence="6" id="KW-0804">Transcription</keyword>
<evidence type="ECO:0000256" key="2">
    <source>
        <dbReference type="ARBA" id="ARBA00022490"/>
    </source>
</evidence>
<dbReference type="GO" id="GO:0031564">
    <property type="term" value="P:transcription antitermination"/>
    <property type="evidence" value="ECO:0007669"/>
    <property type="project" value="UniProtKB-KW"/>
</dbReference>
<feature type="domain" description="K Homology" evidence="7">
    <location>
        <begin position="83"/>
        <end position="155"/>
    </location>
</feature>
<dbReference type="AlphaFoldDB" id="X1CQ12"/>
<dbReference type="InterPro" id="IPR010213">
    <property type="entry name" value="TF_NusA"/>
</dbReference>
<evidence type="ECO:0000256" key="6">
    <source>
        <dbReference type="ARBA" id="ARBA00023163"/>
    </source>
</evidence>
<dbReference type="CDD" id="cd02134">
    <property type="entry name" value="KH-II_NusA_rpt1"/>
    <property type="match status" value="1"/>
</dbReference>
<dbReference type="GO" id="GO:0006353">
    <property type="term" value="P:DNA-templated transcription termination"/>
    <property type="evidence" value="ECO:0007669"/>
    <property type="project" value="UniProtKB-KW"/>
</dbReference>
<evidence type="ECO:0000256" key="3">
    <source>
        <dbReference type="ARBA" id="ARBA00022814"/>
    </source>
</evidence>
<dbReference type="InterPro" id="IPR004087">
    <property type="entry name" value="KH_dom"/>
</dbReference>
<protein>
    <recommendedName>
        <fullName evidence="7">K Homology domain-containing protein</fullName>
    </recommendedName>
</protein>
<keyword evidence="4" id="KW-0694">RNA-binding</keyword>
<dbReference type="InterPro" id="IPR009019">
    <property type="entry name" value="KH_sf_prok-type"/>
</dbReference>
<evidence type="ECO:0000259" key="7">
    <source>
        <dbReference type="SMART" id="SM00322"/>
    </source>
</evidence>
<keyword evidence="3" id="KW-0889">Transcription antitermination</keyword>
<dbReference type="InterPro" id="IPR030842">
    <property type="entry name" value="TF_NusA_bacterial"/>
</dbReference>
<dbReference type="PROSITE" id="PS50084">
    <property type="entry name" value="KH_TYPE_1"/>
    <property type="match status" value="1"/>
</dbReference>
<dbReference type="PANTHER" id="PTHR22648">
    <property type="entry name" value="TRANSCRIPTION TERMINATION FACTOR NUSA"/>
    <property type="match status" value="1"/>
</dbReference>
<dbReference type="Gene3D" id="3.30.300.20">
    <property type="match status" value="2"/>
</dbReference>
<dbReference type="FunFam" id="3.30.300.20:FF:000005">
    <property type="entry name" value="Transcription termination/antitermination protein NusA"/>
    <property type="match status" value="1"/>
</dbReference>
<accession>X1CQ12</accession>
<evidence type="ECO:0000256" key="4">
    <source>
        <dbReference type="ARBA" id="ARBA00022884"/>
    </source>
</evidence>
<dbReference type="GO" id="GO:0003723">
    <property type="term" value="F:RNA binding"/>
    <property type="evidence" value="ECO:0007669"/>
    <property type="project" value="UniProtKB-KW"/>
</dbReference>
<evidence type="ECO:0000313" key="8">
    <source>
        <dbReference type="EMBL" id="GAG98233.1"/>
    </source>
</evidence>
<comment type="caution">
    <text evidence="8">The sequence shown here is derived from an EMBL/GenBank/DDBJ whole genome shotgun (WGS) entry which is preliminary data.</text>
</comment>
<dbReference type="InterPro" id="IPR025249">
    <property type="entry name" value="TF_NusA_KH_1st"/>
</dbReference>
<dbReference type="CDD" id="cd04455">
    <property type="entry name" value="S1_NusA"/>
    <property type="match status" value="1"/>
</dbReference>
<keyword evidence="5" id="KW-0805">Transcription regulation</keyword>
<dbReference type="NCBIfam" id="TIGR01953">
    <property type="entry name" value="NusA"/>
    <property type="match status" value="1"/>
</dbReference>
<dbReference type="CDD" id="cd22529">
    <property type="entry name" value="KH-II_NusA_rpt2"/>
    <property type="match status" value="1"/>
</dbReference>